<comment type="similarity">
    <text evidence="1">Belongs to the short-chain dehydrogenases/reductases (SDR) family.</text>
</comment>
<keyword evidence="2" id="KW-0560">Oxidoreductase</keyword>
<dbReference type="InterPro" id="IPR036291">
    <property type="entry name" value="NAD(P)-bd_dom_sf"/>
</dbReference>
<dbReference type="CDD" id="cd05233">
    <property type="entry name" value="SDR_c"/>
    <property type="match status" value="1"/>
</dbReference>
<dbReference type="Proteomes" id="UP000764110">
    <property type="component" value="Unassembled WGS sequence"/>
</dbReference>
<dbReference type="PANTHER" id="PTHR43477:SF1">
    <property type="entry name" value="DIHYDROANTICAPSIN 7-DEHYDROGENASE"/>
    <property type="match status" value="1"/>
</dbReference>
<evidence type="ECO:0000313" key="3">
    <source>
        <dbReference type="EMBL" id="KAH0593202.1"/>
    </source>
</evidence>
<comment type="caution">
    <text evidence="3">The sequence shown here is derived from an EMBL/GenBank/DDBJ whole genome shotgun (WGS) entry which is preliminary data.</text>
</comment>
<protein>
    <recommendedName>
        <fullName evidence="5">Hydroxynaphthalene reductase-like protein Arp2</fullName>
    </recommendedName>
</protein>
<dbReference type="PANTHER" id="PTHR43477">
    <property type="entry name" value="DIHYDROANTICAPSIN 7-DEHYDROGENASE"/>
    <property type="match status" value="1"/>
</dbReference>
<dbReference type="Pfam" id="PF00106">
    <property type="entry name" value="adh_short"/>
    <property type="match status" value="1"/>
</dbReference>
<dbReference type="PRINTS" id="PR00081">
    <property type="entry name" value="GDHRDH"/>
</dbReference>
<evidence type="ECO:0008006" key="5">
    <source>
        <dbReference type="Google" id="ProtNLM"/>
    </source>
</evidence>
<dbReference type="Gene3D" id="3.40.50.720">
    <property type="entry name" value="NAD(P)-binding Rossmann-like Domain"/>
    <property type="match status" value="2"/>
</dbReference>
<dbReference type="SUPFAM" id="SSF51735">
    <property type="entry name" value="NAD(P)-binding Rossmann-fold domains"/>
    <property type="match status" value="1"/>
</dbReference>
<sequence length="225" mass="23463">MGILEDQVVIVTGCSSGIGLAAATATLDEGAHVIGVDLSPSPPSLASHAGFHFVQCDLTEEAAPKTVTETALQMFGGRIDALLNVAGVRDRFESVDTLSDSMWERCIAVNLTAPVKLMREVIKIMKEQKSGSIVNVASKAGTSGASAGVAYTATVETGIIDRSSIDLNDADGMDAIRPIVLAHMPDFSPPIAVEDIAQAMVFLASSHSSRINGAVIPIDNAWSTI</sequence>
<proteinExistence type="inferred from homology"/>
<accession>A0A9P8M472</accession>
<dbReference type="InterPro" id="IPR051122">
    <property type="entry name" value="SDR_DHRS6-like"/>
</dbReference>
<dbReference type="AlphaFoldDB" id="A0A9P8M472"/>
<keyword evidence="4" id="KW-1185">Reference proteome</keyword>
<dbReference type="EMBL" id="JACEFI010000022">
    <property type="protein sequence ID" value="KAH0593202.1"/>
    <property type="molecule type" value="Genomic_DNA"/>
</dbReference>
<organism evidence="3 4">
    <name type="scientific">Metarhizium humberi</name>
    <dbReference type="NCBI Taxonomy" id="2596975"/>
    <lineage>
        <taxon>Eukaryota</taxon>
        <taxon>Fungi</taxon>
        <taxon>Dikarya</taxon>
        <taxon>Ascomycota</taxon>
        <taxon>Pezizomycotina</taxon>
        <taxon>Sordariomycetes</taxon>
        <taxon>Hypocreomycetidae</taxon>
        <taxon>Hypocreales</taxon>
        <taxon>Clavicipitaceae</taxon>
        <taxon>Metarhizium</taxon>
    </lineage>
</organism>
<evidence type="ECO:0000256" key="1">
    <source>
        <dbReference type="ARBA" id="ARBA00006484"/>
    </source>
</evidence>
<dbReference type="InterPro" id="IPR002347">
    <property type="entry name" value="SDR_fam"/>
</dbReference>
<evidence type="ECO:0000256" key="2">
    <source>
        <dbReference type="ARBA" id="ARBA00023002"/>
    </source>
</evidence>
<reference evidence="3 4" key="1">
    <citation type="submission" date="2020-07" db="EMBL/GenBank/DDBJ databases">
        <title>Metarhizium humberi genome.</title>
        <authorList>
            <person name="Lysoe E."/>
        </authorList>
    </citation>
    <scope>NUCLEOTIDE SEQUENCE [LARGE SCALE GENOMIC DNA]</scope>
    <source>
        <strain evidence="3 4">ESALQ1638</strain>
    </source>
</reference>
<name>A0A9P8M472_9HYPO</name>
<evidence type="ECO:0000313" key="4">
    <source>
        <dbReference type="Proteomes" id="UP000764110"/>
    </source>
</evidence>
<dbReference type="GO" id="GO:0016491">
    <property type="term" value="F:oxidoreductase activity"/>
    <property type="evidence" value="ECO:0007669"/>
    <property type="project" value="UniProtKB-KW"/>
</dbReference>
<gene>
    <name evidence="3" type="ORF">MHUMG1_08924</name>
</gene>